<keyword evidence="1" id="KW-0812">Transmembrane</keyword>
<keyword evidence="3" id="KW-1185">Reference proteome</keyword>
<feature type="transmembrane region" description="Helical" evidence="1">
    <location>
        <begin position="6"/>
        <end position="24"/>
    </location>
</feature>
<dbReference type="AlphaFoldDB" id="A0A2T0SM53"/>
<protein>
    <submittedName>
        <fullName evidence="2">Uncharacterized protein</fullName>
    </submittedName>
</protein>
<evidence type="ECO:0000256" key="1">
    <source>
        <dbReference type="SAM" id="Phobius"/>
    </source>
</evidence>
<evidence type="ECO:0000313" key="3">
    <source>
        <dbReference type="Proteomes" id="UP000238375"/>
    </source>
</evidence>
<comment type="caution">
    <text evidence="2">The sequence shown here is derived from an EMBL/GenBank/DDBJ whole genome shotgun (WGS) entry which is preliminary data.</text>
</comment>
<keyword evidence="1" id="KW-1133">Transmembrane helix</keyword>
<evidence type="ECO:0000313" key="2">
    <source>
        <dbReference type="EMBL" id="PRY34478.1"/>
    </source>
</evidence>
<dbReference type="Proteomes" id="UP000238375">
    <property type="component" value="Unassembled WGS sequence"/>
</dbReference>
<organism evidence="2 3">
    <name type="scientific">Spirosoma oryzae</name>
    <dbReference type="NCBI Taxonomy" id="1469603"/>
    <lineage>
        <taxon>Bacteria</taxon>
        <taxon>Pseudomonadati</taxon>
        <taxon>Bacteroidota</taxon>
        <taxon>Cytophagia</taxon>
        <taxon>Cytophagales</taxon>
        <taxon>Cytophagaceae</taxon>
        <taxon>Spirosoma</taxon>
    </lineage>
</organism>
<dbReference type="EMBL" id="PVTE01000017">
    <property type="protein sequence ID" value="PRY34478.1"/>
    <property type="molecule type" value="Genomic_DNA"/>
</dbReference>
<keyword evidence="1" id="KW-0472">Membrane</keyword>
<proteinExistence type="predicted"/>
<gene>
    <name evidence="2" type="ORF">CLV58_11782</name>
</gene>
<accession>A0A2T0SM53</accession>
<sequence>MSAKSGFFILTTFFAIAVGLWLYVRHRPGTHIRVDRVANRQQFAVPYTSRLGAVDPPAPVHVRGYLDGKAVIYQDRNTTLNSSGLPVWRHTALHGLDPYLLRLGPGKIDTTIVFSTGSTDFSLIYQPLTAKNGELTIDVDY</sequence>
<reference evidence="2 3" key="1">
    <citation type="submission" date="2018-03" db="EMBL/GenBank/DDBJ databases">
        <title>Genomic Encyclopedia of Archaeal and Bacterial Type Strains, Phase II (KMG-II): from individual species to whole genera.</title>
        <authorList>
            <person name="Goeker M."/>
        </authorList>
    </citation>
    <scope>NUCLEOTIDE SEQUENCE [LARGE SCALE GENOMIC DNA]</scope>
    <source>
        <strain evidence="2 3">DSM 28354</strain>
    </source>
</reference>
<name>A0A2T0SM53_9BACT</name>